<feature type="transmembrane region" description="Helical" evidence="4">
    <location>
        <begin position="380"/>
        <end position="398"/>
    </location>
</feature>
<gene>
    <name evidence="6" type="ORF">TGP89_223800</name>
</gene>
<dbReference type="PANTHER" id="PTHR37390">
    <property type="entry name" value="OS02G0592500 PROTEIN"/>
    <property type="match status" value="1"/>
</dbReference>
<feature type="region of interest" description="Disordered" evidence="3">
    <location>
        <begin position="453"/>
        <end position="514"/>
    </location>
</feature>
<feature type="compositionally biased region" description="Low complexity" evidence="3">
    <location>
        <begin position="473"/>
        <end position="485"/>
    </location>
</feature>
<evidence type="ECO:0000256" key="3">
    <source>
        <dbReference type="SAM" id="MobiDB-lite"/>
    </source>
</evidence>
<evidence type="ECO:0000313" key="7">
    <source>
        <dbReference type="Proteomes" id="UP000028828"/>
    </source>
</evidence>
<evidence type="ECO:0000313" key="6">
    <source>
        <dbReference type="EMBL" id="KFG31316.1"/>
    </source>
</evidence>
<comment type="caution">
    <text evidence="6">The sequence shown here is derived from an EMBL/GenBank/DDBJ whole genome shotgun (WGS) entry which is preliminary data.</text>
</comment>
<proteinExistence type="predicted"/>
<keyword evidence="2" id="KW-1015">Disulfide bond</keyword>
<dbReference type="InterPro" id="IPR018143">
    <property type="entry name" value="Folate_rcpt-like"/>
</dbReference>
<dbReference type="EMBL" id="AEYI02001969">
    <property type="protein sequence ID" value="KFG31316.1"/>
    <property type="molecule type" value="Genomic_DNA"/>
</dbReference>
<evidence type="ECO:0000256" key="1">
    <source>
        <dbReference type="ARBA" id="ARBA00022729"/>
    </source>
</evidence>
<feature type="compositionally biased region" description="Basic and acidic residues" evidence="3">
    <location>
        <begin position="123"/>
        <end position="145"/>
    </location>
</feature>
<keyword evidence="4" id="KW-1133">Transmembrane helix</keyword>
<dbReference type="InterPro" id="IPR053305">
    <property type="entry name" value="Folate-binding_rcpt-like"/>
</dbReference>
<keyword evidence="1" id="KW-0732">Signal</keyword>
<keyword evidence="4" id="KW-0812">Transmembrane</keyword>
<reference evidence="6 7" key="1">
    <citation type="submission" date="2014-03" db="EMBL/GenBank/DDBJ databases">
        <authorList>
            <person name="Sibley D."/>
            <person name="Venepally P."/>
            <person name="Karamycheva S."/>
            <person name="Hadjithomas M."/>
            <person name="Khan A."/>
            <person name="Brunk B."/>
            <person name="Roos D."/>
            <person name="Caler E."/>
            <person name="Lorenzi H."/>
        </authorList>
    </citation>
    <scope>NUCLEOTIDE SEQUENCE [LARGE SCALE GENOMIC DNA]</scope>
    <source>
        <strain evidence="7">p89</strain>
    </source>
</reference>
<feature type="domain" description="Folate receptor-like" evidence="5">
    <location>
        <begin position="165"/>
        <end position="299"/>
    </location>
</feature>
<feature type="region of interest" description="Disordered" evidence="3">
    <location>
        <begin position="119"/>
        <end position="146"/>
    </location>
</feature>
<name>A0A086JGP8_TOXGO</name>
<evidence type="ECO:0000259" key="5">
    <source>
        <dbReference type="Pfam" id="PF03024"/>
    </source>
</evidence>
<dbReference type="Pfam" id="PF03024">
    <property type="entry name" value="Folate_rec"/>
    <property type="match status" value="1"/>
</dbReference>
<organism evidence="6 7">
    <name type="scientific">Toxoplasma gondii p89</name>
    <dbReference type="NCBI Taxonomy" id="943119"/>
    <lineage>
        <taxon>Eukaryota</taxon>
        <taxon>Sar</taxon>
        <taxon>Alveolata</taxon>
        <taxon>Apicomplexa</taxon>
        <taxon>Conoidasida</taxon>
        <taxon>Coccidia</taxon>
        <taxon>Eucoccidiorida</taxon>
        <taxon>Eimeriorina</taxon>
        <taxon>Sarcocystidae</taxon>
        <taxon>Toxoplasma</taxon>
    </lineage>
</organism>
<keyword evidence="6" id="KW-0675">Receptor</keyword>
<evidence type="ECO:0000256" key="4">
    <source>
        <dbReference type="SAM" id="Phobius"/>
    </source>
</evidence>
<protein>
    <submittedName>
        <fullName evidence="6">Folate receptor family protein</fullName>
    </submittedName>
</protein>
<feature type="transmembrane region" description="Helical" evidence="4">
    <location>
        <begin position="99"/>
        <end position="119"/>
    </location>
</feature>
<dbReference type="AlphaFoldDB" id="A0A086JGP8"/>
<keyword evidence="4" id="KW-0472">Membrane</keyword>
<dbReference type="VEuPathDB" id="ToxoDB:TGP89_223800"/>
<sequence length="526" mass="57130">MNPCVAPSSPAPSSATSPASCSASCASGSSSLCSSRCFSRSVCFSPPAAMSCDVHSFSRVRPGCLSTLLLAASRVRNETAAYSWSSSRRRRVSRRSKRLCAPSALLLFFFLSLSCLGGQGTSAREKDERYSNLKSSRERHAESRKHTTNGVCLPSMGFLPDVPRDRRDEVFLACHEHESNTCCQRRDTESILRRLAFYFTPEAVKSDVSFPPKNCASFTSAALCSKCDARVGVGKMTRKNAPLLCRSFCERWYHACENDYFAPAPSGSPQALTFCYPDSVICSPLRDVARDGATFCSKLGFEVAGLDREESAEQEEEEDAAACYDGVPAAALFGPAPKPPRTDGSGAYGSYGRQTWRHYLLWLQYRLSRCIEALVPRPEFWLFAFLCLYFVGKVFGALRSIVDRAAFQGAGHQLGSAPGYAWASEGATSAEASEQHGGLGGKLRMRGVSSAEETVSSPCSPLHDERQNEASKRAAAAAEARWAQRGGQPSACRVRNVFPPSSRMGGSDDEEEVLSTEAVREILAGR</sequence>
<evidence type="ECO:0000256" key="2">
    <source>
        <dbReference type="ARBA" id="ARBA00023157"/>
    </source>
</evidence>
<accession>A0A086JGP8</accession>
<dbReference type="Proteomes" id="UP000028828">
    <property type="component" value="Unassembled WGS sequence"/>
</dbReference>
<dbReference type="OrthoDB" id="342101at2759"/>
<feature type="compositionally biased region" description="Basic and acidic residues" evidence="3">
    <location>
        <begin position="462"/>
        <end position="472"/>
    </location>
</feature>
<dbReference type="PANTHER" id="PTHR37390:SF1">
    <property type="entry name" value="FOLATE-BINDING PROTEIN 1"/>
    <property type="match status" value="1"/>
</dbReference>